<evidence type="ECO:0000313" key="1">
    <source>
        <dbReference type="EMBL" id="CAP68760.1"/>
    </source>
</evidence>
<evidence type="ECO:0000313" key="2">
    <source>
        <dbReference type="EMBL" id="CDP32230.1"/>
    </source>
</evidence>
<dbReference type="GeneID" id="6192214"/>
<reference evidence="2" key="4">
    <citation type="submission" date="2014-09" db="EMBL/GenBank/DDBJ databases">
        <title>Maintaining two mating types: Structure of the mating type locus and its role in heterokaryosis in Podospora anserina.</title>
        <authorList>
            <person name="Grognet P."/>
            <person name="Bidard F."/>
            <person name="Kuchly C."/>
            <person name="Chan Ho Tong L."/>
            <person name="Coppin E."/>
            <person name="Ait Benkhali J."/>
            <person name="Couloux A."/>
            <person name="Wincker P."/>
            <person name="Debuchy R."/>
            <person name="Silar P."/>
        </authorList>
    </citation>
    <scope>NUCLEOTIDE SEQUENCE</scope>
</reference>
<protein>
    <submittedName>
        <fullName evidence="1">Podospora anserina S mat+ genomic DNA chromosome 7, supercontig 1</fullName>
    </submittedName>
</protein>
<reference evidence="3" key="3">
    <citation type="journal article" date="2014" name="Genetics">
        <title>Maintaining two mating types: Structure of the mating type locus and its role in heterokaryosis in Podospora anserina.</title>
        <authorList>
            <person name="Grognet P."/>
            <person name="Bidard F."/>
            <person name="Kuchly C."/>
            <person name="Tong L.C.H."/>
            <person name="Coppin E."/>
            <person name="Benkhali J.A."/>
            <person name="Couloux A."/>
            <person name="Wincker P."/>
            <person name="Debuchy R."/>
            <person name="Silar P."/>
        </authorList>
    </citation>
    <scope>GENOME REANNOTATION</scope>
    <source>
        <strain evidence="3">S / ATCC MYA-4624 / DSM 980 / FGSC 10383</strain>
    </source>
</reference>
<dbReference type="EMBL" id="FO904942">
    <property type="protein sequence ID" value="CDP32230.1"/>
    <property type="molecule type" value="Genomic_DNA"/>
</dbReference>
<reference evidence="1 3" key="1">
    <citation type="journal article" date="2008" name="Genome Biol.">
        <title>The genome sequence of the model ascomycete fungus Podospora anserina.</title>
        <authorList>
            <person name="Espagne E."/>
            <person name="Lespinet O."/>
            <person name="Malagnac F."/>
            <person name="Da Silva C."/>
            <person name="Jaillon O."/>
            <person name="Porcel B.M."/>
            <person name="Couloux A."/>
            <person name="Aury J.-M."/>
            <person name="Segurens B."/>
            <person name="Poulain J."/>
            <person name="Anthouard V."/>
            <person name="Grossetete S."/>
            <person name="Khalili H."/>
            <person name="Coppin E."/>
            <person name="Dequard-Chablat M."/>
            <person name="Picard M."/>
            <person name="Contamine V."/>
            <person name="Arnaise S."/>
            <person name="Bourdais A."/>
            <person name="Berteaux-Lecellier V."/>
            <person name="Gautheret D."/>
            <person name="de Vries R.P."/>
            <person name="Battaglia E."/>
            <person name="Coutinho P.M."/>
            <person name="Danchin E.G.J."/>
            <person name="Henrissat B."/>
            <person name="El Khoury R."/>
            <person name="Sainsard-Chanet A."/>
            <person name="Boivin A."/>
            <person name="Pinan-Lucarre B."/>
            <person name="Sellem C.H."/>
            <person name="Debuchy R."/>
            <person name="Wincker P."/>
            <person name="Weissenbach J."/>
            <person name="Silar P."/>
        </authorList>
    </citation>
    <scope>NUCLEOTIDE SEQUENCE [LARGE SCALE GENOMIC DNA]</scope>
    <source>
        <strain evidence="3">S / ATCC MYA-4624 / DSM 980 / FGSC 10383</strain>
        <strain evidence="1">S mat+</strain>
    </source>
</reference>
<evidence type="ECO:0000313" key="3">
    <source>
        <dbReference type="Proteomes" id="UP000001197"/>
    </source>
</evidence>
<name>B2AWI6_PODAN</name>
<accession>B2AWI6</accession>
<proteinExistence type="predicted"/>
<sequence>MPQRQNPSRLYTKHYRFIPLQPLSKWSNSPPPSPFIALTMAPAALAKNCKGSLMYCGRGLLNKGNYYDQIIEALQGSGQPSDSAHVNNSLFFCKSDGNIIFQAFCRTSGCINGGAYHSDYC</sequence>
<gene>
    <name evidence="1" type="ORF">PODANS_7_7290</name>
</gene>
<dbReference type="eggNOG" id="ENOG502T7JJ">
    <property type="taxonomic scope" value="Eukaryota"/>
</dbReference>
<dbReference type="OrthoDB" id="4186099at2759"/>
<dbReference type="InParanoid" id="B2AWI6"/>
<dbReference type="VEuPathDB" id="FungiDB:PODANS_7_7290"/>
<organism evidence="1">
    <name type="scientific">Podospora anserina (strain S / ATCC MYA-4624 / DSM 980 / FGSC 10383)</name>
    <name type="common">Pleurage anserina</name>
    <dbReference type="NCBI Taxonomy" id="515849"/>
    <lineage>
        <taxon>Eukaryota</taxon>
        <taxon>Fungi</taxon>
        <taxon>Dikarya</taxon>
        <taxon>Ascomycota</taxon>
        <taxon>Pezizomycotina</taxon>
        <taxon>Sordariomycetes</taxon>
        <taxon>Sordariomycetidae</taxon>
        <taxon>Sordariales</taxon>
        <taxon>Podosporaceae</taxon>
        <taxon>Podospora</taxon>
        <taxon>Podospora anserina</taxon>
    </lineage>
</organism>
<dbReference type="Proteomes" id="UP000001197">
    <property type="component" value="Chromosome 7"/>
</dbReference>
<dbReference type="RefSeq" id="XP_001908087.1">
    <property type="nucleotide sequence ID" value="XM_001908052.1"/>
</dbReference>
<dbReference type="HOGENOM" id="CLU_2039024_0_0_1"/>
<dbReference type="AlphaFoldDB" id="B2AWI6"/>
<reference evidence="1" key="2">
    <citation type="submission" date="2008-07" db="EMBL/GenBank/DDBJ databases">
        <authorList>
            <person name="Genoscope - CEA"/>
        </authorList>
    </citation>
    <scope>NUCLEOTIDE SEQUENCE</scope>
    <source>
        <strain evidence="1">S mat+</strain>
    </source>
</reference>
<dbReference type="EMBL" id="CU633900">
    <property type="protein sequence ID" value="CAP68760.1"/>
    <property type="molecule type" value="Genomic_DNA"/>
</dbReference>
<dbReference type="KEGG" id="pan:PODANSg5122"/>
<keyword evidence="3" id="KW-1185">Reference proteome</keyword>